<feature type="region of interest" description="Disordered" evidence="13">
    <location>
        <begin position="1"/>
        <end position="24"/>
    </location>
</feature>
<dbReference type="Pfam" id="PF04181">
    <property type="entry name" value="RPAP2_Rtr1"/>
    <property type="match status" value="1"/>
</dbReference>
<feature type="domain" description="RTR1-type" evidence="14">
    <location>
        <begin position="81"/>
        <end position="164"/>
    </location>
</feature>
<proteinExistence type="inferred from homology"/>
<protein>
    <recommendedName>
        <fullName evidence="12">RNA polymerase II subunit B1 CTD phosphatase RPAP2 homolog</fullName>
        <ecNumber evidence="12">3.1.3.16</ecNumber>
    </recommendedName>
</protein>
<dbReference type="InterPro" id="IPR007308">
    <property type="entry name" value="Rtr1/RPAP2_dom"/>
</dbReference>
<organism evidence="15 16">
    <name type="scientific">Cylindrodendrum hubeiense</name>
    <dbReference type="NCBI Taxonomy" id="595255"/>
    <lineage>
        <taxon>Eukaryota</taxon>
        <taxon>Fungi</taxon>
        <taxon>Dikarya</taxon>
        <taxon>Ascomycota</taxon>
        <taxon>Pezizomycotina</taxon>
        <taxon>Sordariomycetes</taxon>
        <taxon>Hypocreomycetidae</taxon>
        <taxon>Hypocreales</taxon>
        <taxon>Nectriaceae</taxon>
        <taxon>Cylindrodendrum</taxon>
    </lineage>
</organism>
<evidence type="ECO:0000256" key="3">
    <source>
        <dbReference type="ARBA" id="ARBA00022723"/>
    </source>
</evidence>
<evidence type="ECO:0000259" key="14">
    <source>
        <dbReference type="PROSITE" id="PS51479"/>
    </source>
</evidence>
<sequence length="274" mass="30671">MAANTKQPPKGILKKPATNEKPPAVDPRELAIQHANILQHRKELETVILDNLILLSEYPVVRGAPYSAADPAPSDVTDFKAHVRLFQPTDYDDLIVERNVNGLCGYTLCARPRRHMGPGGEWKITSSGDIVKRKDLEMWCSQKCARRALYVKVQLNETAAWERAGILDIEIELLDEDRSGETEADRVARKLSEMKLEDQQQAARDAAALALERGEPRLSAQNKVKVILKEKLKDKDVKAPDPATDTPEVYEDDDHLVVEGYVSKLMTGTEHKMA</sequence>
<dbReference type="Proteomes" id="UP000722485">
    <property type="component" value="Unassembled WGS sequence"/>
</dbReference>
<evidence type="ECO:0000256" key="11">
    <source>
        <dbReference type="PROSITE-ProRule" id="PRU00812"/>
    </source>
</evidence>
<evidence type="ECO:0000256" key="1">
    <source>
        <dbReference type="ARBA" id="ARBA00004123"/>
    </source>
</evidence>
<evidence type="ECO:0000256" key="13">
    <source>
        <dbReference type="SAM" id="MobiDB-lite"/>
    </source>
</evidence>
<evidence type="ECO:0000256" key="2">
    <source>
        <dbReference type="ARBA" id="ARBA00005676"/>
    </source>
</evidence>
<evidence type="ECO:0000256" key="4">
    <source>
        <dbReference type="ARBA" id="ARBA00022771"/>
    </source>
</evidence>
<dbReference type="InterPro" id="IPR038534">
    <property type="entry name" value="Rtr1/RPAP2_sf"/>
</dbReference>
<keyword evidence="7 12" id="KW-0904">Protein phosphatase</keyword>
<evidence type="ECO:0000313" key="16">
    <source>
        <dbReference type="Proteomes" id="UP000722485"/>
    </source>
</evidence>
<dbReference type="EC" id="3.1.3.16" evidence="12"/>
<keyword evidence="5 12" id="KW-0378">Hydrolase</keyword>
<comment type="caution">
    <text evidence="15">The sequence shown here is derived from an EMBL/GenBank/DDBJ whole genome shotgun (WGS) entry which is preliminary data.</text>
</comment>
<evidence type="ECO:0000256" key="7">
    <source>
        <dbReference type="ARBA" id="ARBA00022912"/>
    </source>
</evidence>
<dbReference type="EMBL" id="JAANBB010000017">
    <property type="protein sequence ID" value="KAF7555815.1"/>
    <property type="molecule type" value="Genomic_DNA"/>
</dbReference>
<comment type="function">
    <text evidence="12">Putative RNA polymerase II subunit B1 C-terminal domain (CTD) phosphatase involved in RNA polymerase II transcription regulation.</text>
</comment>
<dbReference type="Gene3D" id="1.25.40.820">
    <property type="match status" value="1"/>
</dbReference>
<dbReference type="GO" id="GO:0005737">
    <property type="term" value="C:cytoplasm"/>
    <property type="evidence" value="ECO:0007669"/>
    <property type="project" value="TreeGrafter"/>
</dbReference>
<evidence type="ECO:0000313" key="15">
    <source>
        <dbReference type="EMBL" id="KAF7555815.1"/>
    </source>
</evidence>
<dbReference type="OrthoDB" id="2590500at2759"/>
<keyword evidence="3 12" id="KW-0479">Metal-binding</keyword>
<dbReference type="GO" id="GO:0005634">
    <property type="term" value="C:nucleus"/>
    <property type="evidence" value="ECO:0007669"/>
    <property type="project" value="UniProtKB-SubCell"/>
</dbReference>
<dbReference type="GO" id="GO:0043175">
    <property type="term" value="F:RNA polymerase core enzyme binding"/>
    <property type="evidence" value="ECO:0007669"/>
    <property type="project" value="UniProtKB-UniRule"/>
</dbReference>
<comment type="subcellular location">
    <subcellularLocation>
        <location evidence="1 12">Nucleus</location>
    </subcellularLocation>
</comment>
<evidence type="ECO:0000256" key="12">
    <source>
        <dbReference type="RuleBase" id="RU367080"/>
    </source>
</evidence>
<evidence type="ECO:0000256" key="6">
    <source>
        <dbReference type="ARBA" id="ARBA00022833"/>
    </source>
</evidence>
<dbReference type="InterPro" id="IPR039693">
    <property type="entry name" value="Rtr1/RPAP2"/>
</dbReference>
<keyword evidence="4 12" id="KW-0863">Zinc-finger</keyword>
<comment type="catalytic activity">
    <reaction evidence="9 12">
        <text>O-phospho-L-seryl-[protein] + H2O = L-seryl-[protein] + phosphate</text>
        <dbReference type="Rhea" id="RHEA:20629"/>
        <dbReference type="Rhea" id="RHEA-COMP:9863"/>
        <dbReference type="Rhea" id="RHEA-COMP:11604"/>
        <dbReference type="ChEBI" id="CHEBI:15377"/>
        <dbReference type="ChEBI" id="CHEBI:29999"/>
        <dbReference type="ChEBI" id="CHEBI:43474"/>
        <dbReference type="ChEBI" id="CHEBI:83421"/>
        <dbReference type="EC" id="3.1.3.16"/>
    </reaction>
</comment>
<keyword evidence="6 12" id="KW-0862">Zinc</keyword>
<dbReference type="PANTHER" id="PTHR14732">
    <property type="entry name" value="RNA POLYMERASE II SUBUNIT B1 CTD PHOSPHATASE RPAP2-RELATED"/>
    <property type="match status" value="1"/>
</dbReference>
<name>A0A9P5HHN2_9HYPO</name>
<keyword evidence="16" id="KW-1185">Reference proteome</keyword>
<comment type="similarity">
    <text evidence="2 11 12">Belongs to the RPAP2 family.</text>
</comment>
<accession>A0A9P5HHN2</accession>
<dbReference type="PANTHER" id="PTHR14732:SF0">
    <property type="entry name" value="RNA POLYMERASE II SUBUNIT B1 CTD PHOSPHATASE RPAP2-RELATED"/>
    <property type="match status" value="1"/>
</dbReference>
<evidence type="ECO:0000256" key="5">
    <source>
        <dbReference type="ARBA" id="ARBA00022801"/>
    </source>
</evidence>
<comment type="catalytic activity">
    <reaction evidence="10 12">
        <text>O-phospho-L-threonyl-[protein] + H2O = L-threonyl-[protein] + phosphate</text>
        <dbReference type="Rhea" id="RHEA:47004"/>
        <dbReference type="Rhea" id="RHEA-COMP:11060"/>
        <dbReference type="Rhea" id="RHEA-COMP:11605"/>
        <dbReference type="ChEBI" id="CHEBI:15377"/>
        <dbReference type="ChEBI" id="CHEBI:30013"/>
        <dbReference type="ChEBI" id="CHEBI:43474"/>
        <dbReference type="ChEBI" id="CHEBI:61977"/>
        <dbReference type="EC" id="3.1.3.16"/>
    </reaction>
</comment>
<evidence type="ECO:0000256" key="9">
    <source>
        <dbReference type="ARBA" id="ARBA00047761"/>
    </source>
</evidence>
<gene>
    <name evidence="15" type="ORF">G7Z17_g1877</name>
</gene>
<dbReference type="AlphaFoldDB" id="A0A9P5HHN2"/>
<keyword evidence="8 12" id="KW-0539">Nucleus</keyword>
<dbReference type="GO" id="GO:0008270">
    <property type="term" value="F:zinc ion binding"/>
    <property type="evidence" value="ECO:0007669"/>
    <property type="project" value="UniProtKB-KW"/>
</dbReference>
<dbReference type="PROSITE" id="PS51479">
    <property type="entry name" value="ZF_RTR1"/>
    <property type="match status" value="1"/>
</dbReference>
<dbReference type="GO" id="GO:0008420">
    <property type="term" value="F:RNA polymerase II CTD heptapeptide repeat phosphatase activity"/>
    <property type="evidence" value="ECO:0007669"/>
    <property type="project" value="UniProtKB-UniRule"/>
</dbReference>
<reference evidence="15" key="1">
    <citation type="submission" date="2020-03" db="EMBL/GenBank/DDBJ databases">
        <title>Draft Genome Sequence of Cylindrodendrum hubeiense.</title>
        <authorList>
            <person name="Buettner E."/>
            <person name="Kellner H."/>
        </authorList>
    </citation>
    <scope>NUCLEOTIDE SEQUENCE</scope>
    <source>
        <strain evidence="15">IHI 201604</strain>
    </source>
</reference>
<evidence type="ECO:0000256" key="10">
    <source>
        <dbReference type="ARBA" id="ARBA00048336"/>
    </source>
</evidence>
<evidence type="ECO:0000256" key="8">
    <source>
        <dbReference type="ARBA" id="ARBA00023242"/>
    </source>
</evidence>